<name>B8RAB8_9PAPI</name>
<sequence>VCWHNQLFVTVVEYHSQYQFNNMCFYTVSCTWAI</sequence>
<evidence type="ECO:0000313" key="1">
    <source>
        <dbReference type="EMBL" id="ACK56671.1"/>
    </source>
</evidence>
<dbReference type="EMBL" id="EU911397">
    <property type="protein sequence ID" value="ACK56671.1"/>
    <property type="molecule type" value="Genomic_DNA"/>
</dbReference>
<accession>B8RAB8</accession>
<protein>
    <submittedName>
        <fullName evidence="1">Truncated L1 capsid protein</fullName>
    </submittedName>
</protein>
<gene>
    <name evidence="1" type="primary">L1</name>
</gene>
<feature type="non-terminal residue" evidence="1">
    <location>
        <position position="1"/>
    </location>
</feature>
<organism evidence="1">
    <name type="scientific">Human papillomavirus</name>
    <dbReference type="NCBI Taxonomy" id="10566"/>
    <lineage>
        <taxon>Viruses</taxon>
        <taxon>Monodnaviria</taxon>
        <taxon>Shotokuvirae</taxon>
        <taxon>Cossaviricota</taxon>
        <taxon>Papovaviricetes</taxon>
        <taxon>Zurhausenvirales</taxon>
        <taxon>Papillomaviridae</taxon>
    </lineage>
</organism>
<reference evidence="1" key="1">
    <citation type="journal article" date="2009" name="J. Med. Virol.">
        <title>High-risk HPV types in lesions of the uterine cervix of female commercial sex workers in the Philippines.</title>
        <authorList>
            <person name="Miyashita M."/>
            <person name="Agdamag D.M."/>
            <person name="Sasagawa T."/>
            <person name="Matsushita K."/>
            <person name="Salud L.M."/>
            <person name="Salud C.O."/>
            <person name="Saikawa K."/>
            <person name="Leano P.S."/>
            <person name="Pagcaliwagan T."/>
            <person name="Acuna J."/>
            <person name="Ishizaki A."/>
            <person name="Kageyama S."/>
            <person name="Ichimura H."/>
        </authorList>
    </citation>
    <scope>NUCLEOTIDE SEQUENCE</scope>
    <source>
        <strain evidence="1">06JAN_PHL_MY131_n</strain>
    </source>
</reference>
<proteinExistence type="predicted"/>